<evidence type="ECO:0000256" key="9">
    <source>
        <dbReference type="ARBA" id="ARBA00023118"/>
    </source>
</evidence>
<dbReference type="InterPro" id="IPR003615">
    <property type="entry name" value="HNH_nuc"/>
</dbReference>
<keyword evidence="9 13" id="KW-0051">Antiviral defense</keyword>
<dbReference type="GO" id="GO:0004519">
    <property type="term" value="F:endonuclease activity"/>
    <property type="evidence" value="ECO:0007669"/>
    <property type="project" value="UniProtKB-UniRule"/>
</dbReference>
<dbReference type="GO" id="GO:0003677">
    <property type="term" value="F:DNA binding"/>
    <property type="evidence" value="ECO:0007669"/>
    <property type="project" value="UniProtKB-UniRule"/>
</dbReference>
<dbReference type="InterPro" id="IPR055228">
    <property type="entry name" value="Cas9_RuvC"/>
</dbReference>
<dbReference type="Pfam" id="PF13395">
    <property type="entry name" value="HNH_4"/>
    <property type="match status" value="1"/>
</dbReference>
<keyword evidence="10 13" id="KW-0238">DNA-binding</keyword>
<dbReference type="EMBL" id="CZAU01000015">
    <property type="protein sequence ID" value="CUP57549.1"/>
    <property type="molecule type" value="Genomic_DNA"/>
</dbReference>
<dbReference type="InterPro" id="IPR032240">
    <property type="entry name" value="Cas9_REC"/>
</dbReference>
<dbReference type="Pfam" id="PF16592">
    <property type="entry name" value="Cas9_REC"/>
    <property type="match status" value="1"/>
</dbReference>
<evidence type="ECO:0000256" key="13">
    <source>
        <dbReference type="HAMAP-Rule" id="MF_01480"/>
    </source>
</evidence>
<comment type="caution">
    <text evidence="13">Lacks conserved residue(s) required for the propagation of feature annotation.</text>
</comment>
<proteinExistence type="inferred from homology"/>
<accession>A0A174PI34</accession>
<feature type="active site" description="Proton acceptor for HNH nuclease domain" evidence="13">
    <location>
        <position position="869"/>
    </location>
</feature>
<reference evidence="15 16" key="1">
    <citation type="submission" date="2015-09" db="EMBL/GenBank/DDBJ databases">
        <authorList>
            <consortium name="Pathogen Informatics"/>
        </authorList>
    </citation>
    <scope>NUCLEOTIDE SEQUENCE [LARGE SCALE GENOMIC DNA]</scope>
    <source>
        <strain evidence="15 16">2789STDY5834908</strain>
    </source>
</reference>
<evidence type="ECO:0000313" key="15">
    <source>
        <dbReference type="EMBL" id="CUP57549.1"/>
    </source>
</evidence>
<keyword evidence="3 13" id="KW-0540">Nuclease</keyword>
<dbReference type="Gene3D" id="1.10.30.50">
    <property type="match status" value="1"/>
</dbReference>
<evidence type="ECO:0000256" key="1">
    <source>
        <dbReference type="ARBA" id="ARBA00001946"/>
    </source>
</evidence>
<evidence type="ECO:0000256" key="7">
    <source>
        <dbReference type="ARBA" id="ARBA00022842"/>
    </source>
</evidence>
<evidence type="ECO:0000256" key="3">
    <source>
        <dbReference type="ARBA" id="ARBA00022722"/>
    </source>
</evidence>
<dbReference type="InterPro" id="IPR028629">
    <property type="entry name" value="Cas9"/>
</dbReference>
<comment type="cofactor">
    <cofactor evidence="1">
        <name>Mg(2+)</name>
        <dbReference type="ChEBI" id="CHEBI:18420"/>
    </cofactor>
</comment>
<keyword evidence="4" id="KW-0479">Metal-binding</keyword>
<dbReference type="InterPro" id="IPR032237">
    <property type="entry name" value="Cas9_PI"/>
</dbReference>
<keyword evidence="6 13" id="KW-0378">Hydrolase</keyword>
<dbReference type="NCBIfam" id="TIGR01865">
    <property type="entry name" value="cas_Csn1"/>
    <property type="match status" value="1"/>
</dbReference>
<keyword evidence="11" id="KW-0464">Manganese</keyword>
<evidence type="ECO:0000256" key="6">
    <source>
        <dbReference type="ARBA" id="ARBA00022801"/>
    </source>
</evidence>
<feature type="domain" description="HNH Cas9-type" evidence="14">
    <location>
        <begin position="794"/>
        <end position="949"/>
    </location>
</feature>
<keyword evidence="7" id="KW-0460">Magnesium</keyword>
<dbReference type="RefSeq" id="WP_055160181.1">
    <property type="nucleotide sequence ID" value="NZ_CZAU01000015.1"/>
</dbReference>
<evidence type="ECO:0000256" key="4">
    <source>
        <dbReference type="ARBA" id="ARBA00022723"/>
    </source>
</evidence>
<keyword evidence="5 13" id="KW-0255">Endonuclease</keyword>
<evidence type="ECO:0000259" key="14">
    <source>
        <dbReference type="PROSITE" id="PS51749"/>
    </source>
</evidence>
<dbReference type="GO" id="GO:0003723">
    <property type="term" value="F:RNA binding"/>
    <property type="evidence" value="ECO:0007669"/>
    <property type="project" value="UniProtKB-UniRule"/>
</dbReference>
<evidence type="ECO:0000313" key="16">
    <source>
        <dbReference type="Proteomes" id="UP000095564"/>
    </source>
</evidence>
<protein>
    <recommendedName>
        <fullName evidence="13">CRISPR-associated endonuclease Cas9</fullName>
        <ecNumber evidence="13">3.1.-.-</ecNumber>
    </recommendedName>
</protein>
<sequence length="1353" mass="158306">MKKKYYLGLDIGTNSVGWAVTDENYNLCKFNGKKMWGIRLFEDAKTAAERRTKRSNRRRIARTKQRIDLLQELCEKSIFEKDPTFFIRLNESSLHLEDKSTGEKYPLFVDKEYTDIDYHREYPTVYHLRKELIENPEPHDPRLVYLACCHIIKSRGHFLVNGSISDAKDLSFICENMINSFNAASDYKINIQDMTALETILTDRKMAKSVKAKQIVQLFKCIPCEDKEQQKCCKAIITNLSKLIVGLKGDISKIFNESFEEIKSFKFAETKYEDEILPTMEEIYPDHAEIIEKIKSIYDWSILDEILDGEEYLSFAKVKAYEKHKKNLHDLKILIKKYCDDETYQSFFNGMNEKNKYSNYIGSIRKNGHTYKVEKCKSSEDFYKELLKLLSSVNPGQEDESLLEQIKFETENQTLLPLLRTKENGTIPNQVHMQELIKILDNASKYLDFLNEKDEYGTTADKIISIAKFKIPYYVGPLSDRHKENGSNSWMVRKENGRIYPWNFDDKVDAEKSNKEFIQRMTNKCTYLIGEDVLPKNSLLYSRYMVLNELNNLKIRGNKISVELKQQIYNDLFCTKARVTGKNILNYLKKEDPELAAEDLSGFDVDFKSALTSYLDFKKQVVGNEIEKDYYKEIIEEIIKWKTIYNEDSKMMKRMIGREYPETLNQDQIKKICHLKYNGWGNFSETFLNGIKGANKETGECYTIIEALWKTNYNLMQLLSKQFSFKEEIDQINAEKTGAIGKITYENLVKDLVVSPANKRAIWQTIQITEEIKKVMKCEPERIFIEMARGGEKEKKRTVSRKTRLQELYTGCKDDTRDWMKEIGDREEREFSSRKLYLYYTQMGKCMYTGEEIDVDLLMTANSKWDIDHIYPQSRIKDDSFDNMVLVRKDINNNVKGNNIVPSSIQKEMTSYWKMLLQKELISKKKYERLTRSTDFTDEELSGFIERQLVETRQSSKAVAALLNRLYKNSEIVYVKAGLVSDFRHDNKLLKSRRINDYHHAKDAFLNIVVGNCYRTKFTANPRQWIKKNRDTNYSIRRVFDFDIKQGDKIVWYGNKNENGKHTIDQIKKAMSRNDILYTEYTYCEKGKLFDETLTKKGNKKAIPLKKNLDPLKYGGYTSVKTSAFAFIEFDDKKKERKNHIVEIPIYVANIAKREPEAVIKYLEEQKGYVNIVVKKYPIKKNSLLKIDGYLARLRGGDSSIITLKNAVQLVLDKKSYEIIRKVEKYLDHNSKYEANSKLEKFNENDLNIIYNELCLKLRNSIYQKRPVHQLETLEQGIDNFRSLESLKDKAKIINELLAMFRCDAKTGMDLRLIGGASNSGRMRISKSRLTSKSLKLINQSVTGLFETEEELV</sequence>
<evidence type="ECO:0000256" key="2">
    <source>
        <dbReference type="ARBA" id="ARBA00005244"/>
    </source>
</evidence>
<feature type="active site" description="For RuvC-like nuclease domain" evidence="13">
    <location>
        <position position="10"/>
    </location>
</feature>
<comment type="function">
    <text evidence="13">CRISPR (clustered regularly interspaced short palindromic repeat) is an adaptive immune system that provides protection against mobile genetic elements (viruses, transposable elements and conjugative plasmids). CRISPR clusters contain spacers, sequences complementary to antecedent mobile elements, and target invading nucleic acids. CRISPR clusters are transcribed and processed into CRISPR RNA (crRNA). In type II CRISPR systems correct processing of pre-crRNA requires a trans-encoded small RNA (tracrRNA), endogenous ribonuclease 3 (rnc) and this protein. The tracrRNA serves as a guide for ribonuclease 3-aided processing of pre-crRNA. Subsequently Cas9/crRNA/tracrRNA endonucleolytically cleaves linear or circular dsDNA target complementary to the spacer; Cas9 is inactive in the absence of the 2 guide RNAs (gRNA). Cas9 recognizes the protospacer adjacent motif (PAM) in the CRISPR repeat sequences to help distinguish self versus nonself, as targets within the bacterial CRISPR locus do not have PAMs. PAM recognition is also required for catalytic activity.</text>
</comment>
<evidence type="ECO:0000256" key="12">
    <source>
        <dbReference type="ARBA" id="ARBA00046380"/>
    </source>
</evidence>
<dbReference type="Pfam" id="PF22702">
    <property type="entry name" value="Cas9_RuvC"/>
    <property type="match status" value="1"/>
</dbReference>
<gene>
    <name evidence="13" type="primary">cas9</name>
    <name evidence="15" type="ORF">ERS852520_01673</name>
</gene>
<dbReference type="EC" id="3.1.-.-" evidence="13"/>
<comment type="similarity">
    <text evidence="2">Belongs to the CRISPR-associated protein Cas9 family. Subtype II-A subfamily.</text>
</comment>
<dbReference type="Gene3D" id="3.30.420.10">
    <property type="entry name" value="Ribonuclease H-like superfamily/Ribonuclease H"/>
    <property type="match status" value="1"/>
</dbReference>
<evidence type="ECO:0000256" key="5">
    <source>
        <dbReference type="ARBA" id="ARBA00022759"/>
    </source>
</evidence>
<comment type="subunit">
    <text evidence="12 13">Monomer. Binds crRNA and tracrRNA.</text>
</comment>
<dbReference type="InterPro" id="IPR036397">
    <property type="entry name" value="RNaseH_sf"/>
</dbReference>
<keyword evidence="8 13" id="KW-0694">RNA-binding</keyword>
<comment type="domain">
    <text evidence="13">Has 2 endonuclease domains. The discontinuous RuvC-like domain cleaves the target DNA noncomplementary to crRNA while the HNH nuclease domain cleaves the target DNA complementary to crRNA.</text>
</comment>
<evidence type="ECO:0000256" key="8">
    <source>
        <dbReference type="ARBA" id="ARBA00022884"/>
    </source>
</evidence>
<evidence type="ECO:0000256" key="11">
    <source>
        <dbReference type="ARBA" id="ARBA00023211"/>
    </source>
</evidence>
<dbReference type="GO" id="GO:0051607">
    <property type="term" value="P:defense response to virus"/>
    <property type="evidence" value="ECO:0007669"/>
    <property type="project" value="UniProtKB-UniRule"/>
</dbReference>
<dbReference type="HAMAP" id="MF_01480">
    <property type="entry name" value="Cas9"/>
    <property type="match status" value="1"/>
</dbReference>
<dbReference type="Pfam" id="PF16595">
    <property type="entry name" value="Cas9_PI"/>
    <property type="match status" value="1"/>
</dbReference>
<organism evidence="15 16">
    <name type="scientific">Anaerostipes hadrus</name>
    <dbReference type="NCBI Taxonomy" id="649756"/>
    <lineage>
        <taxon>Bacteria</taxon>
        <taxon>Bacillati</taxon>
        <taxon>Bacillota</taxon>
        <taxon>Clostridia</taxon>
        <taxon>Lachnospirales</taxon>
        <taxon>Lachnospiraceae</taxon>
        <taxon>Anaerostipes</taxon>
    </lineage>
</organism>
<dbReference type="Proteomes" id="UP000095564">
    <property type="component" value="Unassembled WGS sequence"/>
</dbReference>
<evidence type="ECO:0000256" key="10">
    <source>
        <dbReference type="ARBA" id="ARBA00023125"/>
    </source>
</evidence>
<dbReference type="InterPro" id="IPR033114">
    <property type="entry name" value="HNH_CAS9"/>
</dbReference>
<dbReference type="GO" id="GO:0016787">
    <property type="term" value="F:hydrolase activity"/>
    <property type="evidence" value="ECO:0007669"/>
    <property type="project" value="UniProtKB-KW"/>
</dbReference>
<dbReference type="GO" id="GO:0046872">
    <property type="term" value="F:metal ion binding"/>
    <property type="evidence" value="ECO:0007669"/>
    <property type="project" value="UniProtKB-UniRule"/>
</dbReference>
<dbReference type="GO" id="GO:0043571">
    <property type="term" value="P:maintenance of CRISPR repeat elements"/>
    <property type="evidence" value="ECO:0007669"/>
    <property type="project" value="UniProtKB-UniRule"/>
</dbReference>
<comment type="similarity">
    <text evidence="13">Belongs to the CRISPR-associated Cas9 family.</text>
</comment>
<dbReference type="PROSITE" id="PS51749">
    <property type="entry name" value="HNH_CAS9"/>
    <property type="match status" value="1"/>
</dbReference>
<name>A0A174PI34_ANAHA</name>